<dbReference type="Proteomes" id="UP001469553">
    <property type="component" value="Unassembled WGS sequence"/>
</dbReference>
<protein>
    <submittedName>
        <fullName evidence="1">Uncharacterized protein</fullName>
    </submittedName>
</protein>
<gene>
    <name evidence="1" type="ORF">AMECASPLE_016251</name>
</gene>
<dbReference type="EMBL" id="JAHRIP010076412">
    <property type="protein sequence ID" value="MEQ2311103.1"/>
    <property type="molecule type" value="Genomic_DNA"/>
</dbReference>
<dbReference type="SUPFAM" id="SSF56973">
    <property type="entry name" value="Aerolisin/ETX pore-forming domain"/>
    <property type="match status" value="1"/>
</dbReference>
<evidence type="ECO:0000313" key="2">
    <source>
        <dbReference type="Proteomes" id="UP001469553"/>
    </source>
</evidence>
<organism evidence="1 2">
    <name type="scientific">Ameca splendens</name>
    <dbReference type="NCBI Taxonomy" id="208324"/>
    <lineage>
        <taxon>Eukaryota</taxon>
        <taxon>Metazoa</taxon>
        <taxon>Chordata</taxon>
        <taxon>Craniata</taxon>
        <taxon>Vertebrata</taxon>
        <taxon>Euteleostomi</taxon>
        <taxon>Actinopterygii</taxon>
        <taxon>Neopterygii</taxon>
        <taxon>Teleostei</taxon>
        <taxon>Neoteleostei</taxon>
        <taxon>Acanthomorphata</taxon>
        <taxon>Ovalentaria</taxon>
        <taxon>Atherinomorphae</taxon>
        <taxon>Cyprinodontiformes</taxon>
        <taxon>Goodeidae</taxon>
        <taxon>Ameca</taxon>
    </lineage>
</organism>
<feature type="non-terminal residue" evidence="1">
    <location>
        <position position="1"/>
    </location>
</feature>
<reference evidence="1 2" key="1">
    <citation type="submission" date="2021-06" db="EMBL/GenBank/DDBJ databases">
        <authorList>
            <person name="Palmer J.M."/>
        </authorList>
    </citation>
    <scope>NUCLEOTIDE SEQUENCE [LARGE SCALE GENOMIC DNA]</scope>
    <source>
        <strain evidence="1 2">AS_MEX2019</strain>
        <tissue evidence="1">Muscle</tissue>
    </source>
</reference>
<dbReference type="Gene3D" id="2.170.15.10">
    <property type="entry name" value="Proaerolysin, chain A, domain 3"/>
    <property type="match status" value="1"/>
</dbReference>
<name>A0ABV1A0W0_9TELE</name>
<accession>A0ABV1A0W0</accession>
<keyword evidence="2" id="KW-1185">Reference proteome</keyword>
<sequence>EDSHGSVLKHSVRTCSSEEIYVGKNEYGLGKVYPKDHCFYLPWKGTEYWYWYYEVLTLVIPESNLISNVKYDQNRIKIFKEPPKTIQTSVAVNDACRPVSKTVSLTKKTMERRQWDTRSSFRSNNKTKFRAGVPLIVEENLRSVLRSHLQTQENKPSQKSY</sequence>
<proteinExistence type="predicted"/>
<evidence type="ECO:0000313" key="1">
    <source>
        <dbReference type="EMBL" id="MEQ2311103.1"/>
    </source>
</evidence>
<comment type="caution">
    <text evidence="1">The sequence shown here is derived from an EMBL/GenBank/DDBJ whole genome shotgun (WGS) entry which is preliminary data.</text>
</comment>